<dbReference type="Proteomes" id="UP000319852">
    <property type="component" value="Chromosome"/>
</dbReference>
<evidence type="ECO:0000313" key="1">
    <source>
        <dbReference type="EMBL" id="QDT00407.1"/>
    </source>
</evidence>
<dbReference type="EMBL" id="CP036263">
    <property type="protein sequence ID" value="QDT00407.1"/>
    <property type="molecule type" value="Genomic_DNA"/>
</dbReference>
<evidence type="ECO:0000313" key="2">
    <source>
        <dbReference type="Proteomes" id="UP000319852"/>
    </source>
</evidence>
<dbReference type="AlphaFoldDB" id="A0A517MZU6"/>
<dbReference type="RefSeq" id="WP_145061888.1">
    <property type="nucleotide sequence ID" value="NZ_CP036263.1"/>
</dbReference>
<keyword evidence="2" id="KW-1185">Reference proteome</keyword>
<proteinExistence type="predicted"/>
<accession>A0A517MZU6</accession>
<protein>
    <submittedName>
        <fullName evidence="1">Uncharacterized protein</fullName>
    </submittedName>
</protein>
<reference evidence="1 2" key="1">
    <citation type="submission" date="2019-02" db="EMBL/GenBank/DDBJ databases">
        <title>Deep-cultivation of Planctomycetes and their phenomic and genomic characterization uncovers novel biology.</title>
        <authorList>
            <person name="Wiegand S."/>
            <person name="Jogler M."/>
            <person name="Boedeker C."/>
            <person name="Pinto D."/>
            <person name="Vollmers J."/>
            <person name="Rivas-Marin E."/>
            <person name="Kohn T."/>
            <person name="Peeters S.H."/>
            <person name="Heuer A."/>
            <person name="Rast P."/>
            <person name="Oberbeckmann S."/>
            <person name="Bunk B."/>
            <person name="Jeske O."/>
            <person name="Meyerdierks A."/>
            <person name="Storesund J.E."/>
            <person name="Kallscheuer N."/>
            <person name="Luecker S."/>
            <person name="Lage O.M."/>
            <person name="Pohl T."/>
            <person name="Merkel B.J."/>
            <person name="Hornburger P."/>
            <person name="Mueller R.-W."/>
            <person name="Bruemmer F."/>
            <person name="Labrenz M."/>
            <person name="Spormann A.M."/>
            <person name="Op den Camp H."/>
            <person name="Overmann J."/>
            <person name="Amann R."/>
            <person name="Jetten M.S.M."/>
            <person name="Mascher T."/>
            <person name="Medema M.H."/>
            <person name="Devos D.P."/>
            <person name="Kaster A.-K."/>
            <person name="Ovreas L."/>
            <person name="Rohde M."/>
            <person name="Galperin M.Y."/>
            <person name="Jogler C."/>
        </authorList>
    </citation>
    <scope>NUCLEOTIDE SEQUENCE [LARGE SCALE GENOMIC DNA]</scope>
    <source>
        <strain evidence="1 2">HG15A2</strain>
    </source>
</reference>
<dbReference type="KEGG" id="amob:HG15A2_37430"/>
<dbReference type="OrthoDB" id="9854870at2"/>
<organism evidence="1 2">
    <name type="scientific">Adhaeretor mobilis</name>
    <dbReference type="NCBI Taxonomy" id="1930276"/>
    <lineage>
        <taxon>Bacteria</taxon>
        <taxon>Pseudomonadati</taxon>
        <taxon>Planctomycetota</taxon>
        <taxon>Planctomycetia</taxon>
        <taxon>Pirellulales</taxon>
        <taxon>Lacipirellulaceae</taxon>
        <taxon>Adhaeretor</taxon>
    </lineage>
</organism>
<sequence>MTTTSELGKLQAQFGDVAEYIGNRLSAANPCVVALISKWPTGDLVPGLSDMDFRVVCDKTTTASDWVQIDWHVGRIHREMVEHHPEWNRINEHTPGAGISLTELDHERLHHPEYSVWNVWWGSGEWLSRLKSRTLPRPLCAIDEQYHLARFLTYYSPYIHGIDPPINLGAYEPKYALHSRCWHYYAPPMLSAATLLARRHFVGKRESLRWLIENDFAKRQTQAMLQQVDAHYDTPELSDPSRLDRFEQLLWTGFQELFEPVCRSVEHLELPSPFSLVDLKQQVNDLTVDPLMELLENVRFLRIRASRCYFYLNAPAHFSANLQLVQEQPWMQKLVTRTLQLLCRLLGGQGRSFEECMDVLGVDLDQQQRSALRFVTTLTATPTSDTKLRENFAAAVEILPHYSRTMEQAFSILSMRSDGAVGKQREGSLIRLDAVHKTAKSSIISMPGLEPKPSENF</sequence>
<gene>
    <name evidence="1" type="ORF">HG15A2_37430</name>
</gene>
<name>A0A517MZU6_9BACT</name>